<dbReference type="SUPFAM" id="SSF47823">
    <property type="entry name" value="lambda integrase-like, N-terminal domain"/>
    <property type="match status" value="1"/>
</dbReference>
<gene>
    <name evidence="6" type="ORF">M9458_052119</name>
</gene>
<evidence type="ECO:0000256" key="4">
    <source>
        <dbReference type="SAM" id="MobiDB-lite"/>
    </source>
</evidence>
<dbReference type="CDD" id="cd09275">
    <property type="entry name" value="RNase_HI_RT_DIRS1"/>
    <property type="match status" value="1"/>
</dbReference>
<protein>
    <recommendedName>
        <fullName evidence="2">ribonuclease H</fullName>
        <ecNumber evidence="2">3.1.26.4</ecNumber>
    </recommendedName>
</protein>
<dbReference type="InterPro" id="IPR043128">
    <property type="entry name" value="Rev_trsase/Diguanyl_cyclase"/>
</dbReference>
<feature type="domain" description="Reverse transcriptase" evidence="5">
    <location>
        <begin position="139"/>
        <end position="358"/>
    </location>
</feature>
<dbReference type="EC" id="3.1.26.4" evidence="2"/>
<dbReference type="EMBL" id="JAMKFB020000189">
    <property type="protein sequence ID" value="KAL0152396.1"/>
    <property type="molecule type" value="Genomic_DNA"/>
</dbReference>
<feature type="region of interest" description="Disordered" evidence="4">
    <location>
        <begin position="502"/>
        <end position="557"/>
    </location>
</feature>
<evidence type="ECO:0000256" key="3">
    <source>
        <dbReference type="ARBA" id="ARBA00023125"/>
    </source>
</evidence>
<keyword evidence="7" id="KW-1185">Reference proteome</keyword>
<dbReference type="Gene3D" id="1.10.150.130">
    <property type="match status" value="1"/>
</dbReference>
<evidence type="ECO:0000256" key="1">
    <source>
        <dbReference type="ARBA" id="ARBA00010879"/>
    </source>
</evidence>
<dbReference type="InterPro" id="IPR000477">
    <property type="entry name" value="RT_dom"/>
</dbReference>
<dbReference type="GO" id="GO:0004523">
    <property type="term" value="F:RNA-DNA hybrid ribonuclease activity"/>
    <property type="evidence" value="ECO:0007669"/>
    <property type="project" value="UniProtKB-EC"/>
</dbReference>
<organism evidence="6 7">
    <name type="scientific">Cirrhinus mrigala</name>
    <name type="common">Mrigala</name>
    <dbReference type="NCBI Taxonomy" id="683832"/>
    <lineage>
        <taxon>Eukaryota</taxon>
        <taxon>Metazoa</taxon>
        <taxon>Chordata</taxon>
        <taxon>Craniata</taxon>
        <taxon>Vertebrata</taxon>
        <taxon>Euteleostomi</taxon>
        <taxon>Actinopterygii</taxon>
        <taxon>Neopterygii</taxon>
        <taxon>Teleostei</taxon>
        <taxon>Ostariophysi</taxon>
        <taxon>Cypriniformes</taxon>
        <taxon>Cyprinidae</taxon>
        <taxon>Labeoninae</taxon>
        <taxon>Labeonini</taxon>
        <taxon>Cirrhinus</taxon>
    </lineage>
</organism>
<dbReference type="InterPro" id="IPR043502">
    <property type="entry name" value="DNA/RNA_pol_sf"/>
</dbReference>
<evidence type="ECO:0000256" key="2">
    <source>
        <dbReference type="ARBA" id="ARBA00012180"/>
    </source>
</evidence>
<evidence type="ECO:0000259" key="5">
    <source>
        <dbReference type="PROSITE" id="PS50878"/>
    </source>
</evidence>
<keyword evidence="3" id="KW-0238">DNA-binding</keyword>
<feature type="non-terminal residue" evidence="6">
    <location>
        <position position="641"/>
    </location>
</feature>
<dbReference type="Pfam" id="PF00078">
    <property type="entry name" value="RVT_1"/>
    <property type="match status" value="1"/>
</dbReference>
<accession>A0ABD0MTV8</accession>
<dbReference type="PANTHER" id="PTHR33050">
    <property type="entry name" value="REVERSE TRANSCRIPTASE DOMAIN-CONTAINING PROTEIN"/>
    <property type="match status" value="1"/>
</dbReference>
<proteinExistence type="inferred from homology"/>
<dbReference type="Gene3D" id="3.10.10.10">
    <property type="entry name" value="HIV Type 1 Reverse Transcriptase, subunit A, domain 1"/>
    <property type="match status" value="1"/>
</dbReference>
<dbReference type="SUPFAM" id="SSF56672">
    <property type="entry name" value="DNA/RNA polymerases"/>
    <property type="match status" value="1"/>
</dbReference>
<dbReference type="PROSITE" id="PS50878">
    <property type="entry name" value="RT_POL"/>
    <property type="match status" value="1"/>
</dbReference>
<sequence>MPLGTLHSRAAFFTKKPRLTSTASRSGPSASGYEAAAMCVEGEQEEMSDVLPASSLRRSLWILWLDLTTRTRWAKQPVVFGASYFQPQFPHSRTIQLGYAIHLARRPPKYRGVLSTSVRGENAAVLRAEIAVLLGKDAIETVPSTKIKKGFYSPYFIVPKKGGGLRPISDLRILNRALLKLPFKMLTLKHILTYVRAQDWFVVIDLKDAYFHISILPRYRPFLRFALEGRAYQYKVLPFGLSLSPRTFTKGRDSQPPGSFETSGQLGKEQALPRAEYLFSQCGTGLGHYVCTTLPRARIVSTEVCGSTQTRVSGPPETISEVPGAHGILSRSHAAGSDAHETATALASYPSPAMGMAPRHVPCEHHTVVSQNTQPLGKHVLVHSDNTATVAYINHQGGVCSFRMSQLARHLLLWSQHRLRSLRATHISGDFNRVADSLSRQISLRDEWRLHPPVSPADLESVRPGTSRSLCLTGIHPLPVVVQTNRGPPRYRCSGTQLAEGPTQNLVLGPGAPSISSSLAHSSEEGPPLSGEGHNLAPAPRSLEPPPMVPGRDQEDFRDLSPSVVNTLFQARAPSTRRLYDLKWRIFVNWCSSQVKDPRRCGMESVLSFLQGGLDRHLSASTLKVNVAAISANHDLVEGRS</sequence>
<reference evidence="6 7" key="1">
    <citation type="submission" date="2024-05" db="EMBL/GenBank/DDBJ databases">
        <title>Genome sequencing and assembly of Indian major carp, Cirrhinus mrigala (Hamilton, 1822).</title>
        <authorList>
            <person name="Mohindra V."/>
            <person name="Chowdhury L.M."/>
            <person name="Lal K."/>
            <person name="Jena J.K."/>
        </authorList>
    </citation>
    <scope>NUCLEOTIDE SEQUENCE [LARGE SCALE GENOMIC DNA]</scope>
    <source>
        <strain evidence="6">CM1030</strain>
        <tissue evidence="6">Blood</tissue>
    </source>
</reference>
<dbReference type="InterPro" id="IPR052055">
    <property type="entry name" value="Hepadnavirus_pol/RT"/>
</dbReference>
<comment type="similarity">
    <text evidence="1">Belongs to the beta type-B retroviral polymerase family. HERV class-II K(HML-2) pol subfamily.</text>
</comment>
<dbReference type="Proteomes" id="UP001529510">
    <property type="component" value="Unassembled WGS sequence"/>
</dbReference>
<comment type="caution">
    <text evidence="6">The sequence shown here is derived from an EMBL/GenBank/DDBJ whole genome shotgun (WGS) entry which is preliminary data.</text>
</comment>
<evidence type="ECO:0000313" key="7">
    <source>
        <dbReference type="Proteomes" id="UP001529510"/>
    </source>
</evidence>
<dbReference type="AlphaFoldDB" id="A0ABD0MTV8"/>
<evidence type="ECO:0000313" key="6">
    <source>
        <dbReference type="EMBL" id="KAL0152396.1"/>
    </source>
</evidence>
<name>A0ABD0MTV8_CIRMR</name>
<dbReference type="GO" id="GO:0003677">
    <property type="term" value="F:DNA binding"/>
    <property type="evidence" value="ECO:0007669"/>
    <property type="project" value="UniProtKB-KW"/>
</dbReference>
<dbReference type="Gene3D" id="3.30.70.270">
    <property type="match status" value="1"/>
</dbReference>
<dbReference type="PANTHER" id="PTHR33050:SF7">
    <property type="entry name" value="RIBONUCLEASE H"/>
    <property type="match status" value="1"/>
</dbReference>
<dbReference type="InterPro" id="IPR010998">
    <property type="entry name" value="Integrase_recombinase_N"/>
</dbReference>